<name>A0A1I8BZE3_MELHA</name>
<protein>
    <submittedName>
        <fullName evidence="3">G_PROTEIN_RECEP_F1_2 domain-containing protein</fullName>
    </submittedName>
</protein>
<evidence type="ECO:0000256" key="1">
    <source>
        <dbReference type="SAM" id="Phobius"/>
    </source>
</evidence>
<keyword evidence="2" id="KW-1185">Reference proteome</keyword>
<evidence type="ECO:0000313" key="3">
    <source>
        <dbReference type="WBParaSite" id="MhA1_Contig829.frz3.gene11"/>
    </source>
</evidence>
<dbReference type="Proteomes" id="UP000095281">
    <property type="component" value="Unplaced"/>
</dbReference>
<keyword evidence="1" id="KW-1133">Transmembrane helix</keyword>
<keyword evidence="1" id="KW-0472">Membrane</keyword>
<accession>A0A1I8BZE3</accession>
<reference evidence="3" key="1">
    <citation type="submission" date="2016-11" db="UniProtKB">
        <authorList>
            <consortium name="WormBaseParasite"/>
        </authorList>
    </citation>
    <scope>IDENTIFICATION</scope>
</reference>
<dbReference type="AlphaFoldDB" id="A0A1I8BZE3"/>
<keyword evidence="1" id="KW-0812">Transmembrane</keyword>
<feature type="transmembrane region" description="Helical" evidence="1">
    <location>
        <begin position="39"/>
        <end position="67"/>
    </location>
</feature>
<organism evidence="2 3">
    <name type="scientific">Meloidogyne hapla</name>
    <name type="common">Root-knot nematode worm</name>
    <dbReference type="NCBI Taxonomy" id="6305"/>
    <lineage>
        <taxon>Eukaryota</taxon>
        <taxon>Metazoa</taxon>
        <taxon>Ecdysozoa</taxon>
        <taxon>Nematoda</taxon>
        <taxon>Chromadorea</taxon>
        <taxon>Rhabditida</taxon>
        <taxon>Tylenchina</taxon>
        <taxon>Tylenchomorpha</taxon>
        <taxon>Tylenchoidea</taxon>
        <taxon>Meloidogynidae</taxon>
        <taxon>Meloidogyninae</taxon>
        <taxon>Meloidogyne</taxon>
    </lineage>
</organism>
<dbReference type="WBParaSite" id="MhA1_Contig829.frz3.gene11">
    <property type="protein sequence ID" value="MhA1_Contig829.frz3.gene11"/>
    <property type="gene ID" value="MhA1_Contig829.frz3.gene11"/>
</dbReference>
<evidence type="ECO:0000313" key="2">
    <source>
        <dbReference type="Proteomes" id="UP000095281"/>
    </source>
</evidence>
<sequence length="78" mass="8849">MIFNTSNDSSKLEFDEEISHSCLSIQSNSEITEQNFQTILWWTNAVCLPIIAVIGLFCNGLNILVLVSTEQARRMPSW</sequence>
<proteinExistence type="predicted"/>